<sequence>MLGSKVSLFSSLPQVPAKGCVCARQCPHLPHTSTKRLGWTVGGAQRSRLHRGSVCVSAKSDDKGVGSRDGGLWGWLKKSVSSLEEIAKDEDPASPSIAFITDDNTAWKVQLALYERSPTTPLSQKEASKLNLVEVGFTCRFDKPDAGYFPLRGAAEVEDSRFFRGGKGAFWINDEPGFFKFTLNVEPVQVGGVEVLPAGRVFFNAKLKEGNLVEGAPYALESGVATIKQDVKASFMGADYSGILAEYIVVGQFKAQPATSAESD</sequence>
<evidence type="ECO:0000313" key="1">
    <source>
        <dbReference type="EMBL" id="CAD8675398.1"/>
    </source>
</evidence>
<protein>
    <submittedName>
        <fullName evidence="1">Uncharacterized protein</fullName>
    </submittedName>
</protein>
<dbReference type="AlphaFoldDB" id="A0A7S0REV2"/>
<proteinExistence type="predicted"/>
<accession>A0A7S0REV2</accession>
<name>A0A7S0REV2_9CHLO</name>
<organism evidence="1">
    <name type="scientific">Pyramimonas obovata</name>
    <dbReference type="NCBI Taxonomy" id="1411642"/>
    <lineage>
        <taxon>Eukaryota</taxon>
        <taxon>Viridiplantae</taxon>
        <taxon>Chlorophyta</taxon>
        <taxon>Pyramimonadophyceae</taxon>
        <taxon>Pyramimonadales</taxon>
        <taxon>Pyramimonadaceae</taxon>
        <taxon>Pyramimonas</taxon>
        <taxon>Pyramimonas incertae sedis</taxon>
    </lineage>
</organism>
<gene>
    <name evidence="1" type="ORF">POBO1169_LOCUS12679</name>
</gene>
<reference evidence="1" key="1">
    <citation type="submission" date="2021-01" db="EMBL/GenBank/DDBJ databases">
        <authorList>
            <person name="Corre E."/>
            <person name="Pelletier E."/>
            <person name="Niang G."/>
            <person name="Scheremetjew M."/>
            <person name="Finn R."/>
            <person name="Kale V."/>
            <person name="Holt S."/>
            <person name="Cochrane G."/>
            <person name="Meng A."/>
            <person name="Brown T."/>
            <person name="Cohen L."/>
        </authorList>
    </citation>
    <scope>NUCLEOTIDE SEQUENCE</scope>
    <source>
        <strain evidence="1">CCMP722</strain>
    </source>
</reference>
<dbReference type="EMBL" id="HBFA01024930">
    <property type="protein sequence ID" value="CAD8675398.1"/>
    <property type="molecule type" value="Transcribed_RNA"/>
</dbReference>